<organism evidence="2 3">
    <name type="scientific">Hyphomonas adhaerens</name>
    <dbReference type="NCBI Taxonomy" id="81029"/>
    <lineage>
        <taxon>Bacteria</taxon>
        <taxon>Pseudomonadati</taxon>
        <taxon>Pseudomonadota</taxon>
        <taxon>Alphaproteobacteria</taxon>
        <taxon>Hyphomonadales</taxon>
        <taxon>Hyphomonadaceae</taxon>
        <taxon>Hyphomonas</taxon>
    </lineage>
</organism>
<dbReference type="RefSeq" id="WP_272987580.1">
    <property type="nucleotide sequence ID" value="NZ_CALCOC010000251.1"/>
</dbReference>
<dbReference type="Pfam" id="PF05119">
    <property type="entry name" value="Terminase_4"/>
    <property type="match status" value="1"/>
</dbReference>
<feature type="compositionally biased region" description="Basic and acidic residues" evidence="1">
    <location>
        <begin position="158"/>
        <end position="168"/>
    </location>
</feature>
<dbReference type="AlphaFoldDB" id="A0A3B9GVP6"/>
<evidence type="ECO:0000313" key="2">
    <source>
        <dbReference type="EMBL" id="HAE26535.1"/>
    </source>
</evidence>
<evidence type="ECO:0008006" key="4">
    <source>
        <dbReference type="Google" id="ProtNLM"/>
    </source>
</evidence>
<feature type="compositionally biased region" description="Gly residues" evidence="1">
    <location>
        <begin position="136"/>
        <end position="156"/>
    </location>
</feature>
<accession>A0A3B9GVP6</accession>
<name>A0A3B9GVP6_9PROT</name>
<comment type="caution">
    <text evidence="2">The sequence shown here is derived from an EMBL/GenBank/DDBJ whole genome shotgun (WGS) entry which is preliminary data.</text>
</comment>
<dbReference type="EMBL" id="DMAN01000114">
    <property type="protein sequence ID" value="HAE26535.1"/>
    <property type="molecule type" value="Genomic_DNA"/>
</dbReference>
<evidence type="ECO:0000313" key="3">
    <source>
        <dbReference type="Proteomes" id="UP000259610"/>
    </source>
</evidence>
<dbReference type="Proteomes" id="UP000259610">
    <property type="component" value="Unassembled WGS sequence"/>
</dbReference>
<gene>
    <name evidence="2" type="ORF">DCG58_05195</name>
</gene>
<reference evidence="2 3" key="1">
    <citation type="journal article" date="2018" name="Nat. Biotechnol.">
        <title>A standardized bacterial taxonomy based on genome phylogeny substantially revises the tree of life.</title>
        <authorList>
            <person name="Parks D.H."/>
            <person name="Chuvochina M."/>
            <person name="Waite D.W."/>
            <person name="Rinke C."/>
            <person name="Skarshewski A."/>
            <person name="Chaumeil P.A."/>
            <person name="Hugenholtz P."/>
        </authorList>
    </citation>
    <scope>NUCLEOTIDE SEQUENCE [LARGE SCALE GENOMIC DNA]</scope>
    <source>
        <strain evidence="2">UBA8733</strain>
    </source>
</reference>
<feature type="region of interest" description="Disordered" evidence="1">
    <location>
        <begin position="134"/>
        <end position="168"/>
    </location>
</feature>
<dbReference type="InterPro" id="IPR006448">
    <property type="entry name" value="Phage_term_ssu_P27"/>
</dbReference>
<protein>
    <recommendedName>
        <fullName evidence="4">Phage terminase small subunit P27 family</fullName>
    </recommendedName>
</protein>
<proteinExistence type="predicted"/>
<evidence type="ECO:0000256" key="1">
    <source>
        <dbReference type="SAM" id="MobiDB-lite"/>
    </source>
</evidence>
<sequence>MSGTDENGAGASVPADEVLIDAGAPPELSEFGKRVWVSETPGMLRAGRLKDTDRSVWMRYCQLVGDFWEAEHSLTQKGGRFYQVPTTHQHKEGVVTYLERERPESKFQRSILPEIRQLEDRLARSPLARANLISKGLGGAGAGSDLFGEGGYGGGDDNADRPDPASFN</sequence>